<feature type="modified residue" description="4-aspartylphosphate" evidence="4">
    <location>
        <position position="55"/>
    </location>
</feature>
<dbReference type="InterPro" id="IPR018060">
    <property type="entry name" value="HTH_AraC"/>
</dbReference>
<dbReference type="SUPFAM" id="SSF52172">
    <property type="entry name" value="CheY-like"/>
    <property type="match status" value="1"/>
</dbReference>
<feature type="domain" description="Response regulatory" evidence="6">
    <location>
        <begin position="3"/>
        <end position="120"/>
    </location>
</feature>
<dbReference type="Pfam" id="PF12833">
    <property type="entry name" value="HTH_18"/>
    <property type="match status" value="1"/>
</dbReference>
<dbReference type="InterPro" id="IPR020449">
    <property type="entry name" value="Tscrpt_reg_AraC-type_HTH"/>
</dbReference>
<dbReference type="InterPro" id="IPR011006">
    <property type="entry name" value="CheY-like_superfamily"/>
</dbReference>
<evidence type="ECO:0000256" key="4">
    <source>
        <dbReference type="PROSITE-ProRule" id="PRU00169"/>
    </source>
</evidence>
<evidence type="ECO:0000256" key="3">
    <source>
        <dbReference type="ARBA" id="ARBA00023163"/>
    </source>
</evidence>
<keyword evidence="4" id="KW-0597">Phosphoprotein</keyword>
<dbReference type="PROSITE" id="PS50110">
    <property type="entry name" value="RESPONSE_REGULATORY"/>
    <property type="match status" value="1"/>
</dbReference>
<feature type="domain" description="HTH araC/xylS-type" evidence="5">
    <location>
        <begin position="423"/>
        <end position="521"/>
    </location>
</feature>
<protein>
    <recommendedName>
        <fullName evidence="9">Two-component response regulator</fullName>
    </recommendedName>
</protein>
<proteinExistence type="predicted"/>
<evidence type="ECO:0000259" key="6">
    <source>
        <dbReference type="PROSITE" id="PS50110"/>
    </source>
</evidence>
<organism evidence="7 8">
    <name type="scientific">Halalkalibacter wakoensis JCM 9140</name>
    <dbReference type="NCBI Taxonomy" id="1236970"/>
    <lineage>
        <taxon>Bacteria</taxon>
        <taxon>Bacillati</taxon>
        <taxon>Bacillota</taxon>
        <taxon>Bacilli</taxon>
        <taxon>Bacillales</taxon>
        <taxon>Bacillaceae</taxon>
        <taxon>Halalkalibacter</taxon>
    </lineage>
</organism>
<sequence>MVKVMLVDDEPIEREGLNLILSRNRSNFEVVAEAQNGKEAVERALSFKPDLIFMDIKMPEFDGIEAIRKIIPELPDTKFIMISAFDTFEYAREAMKFGIKEYLLKPSKVIDVLKAFDRMVEEIKNEKKQVTETMQINRRLERVHSLIERDFIVSLIMEHVHEFDQGDWDEWFGLELEHKKGFATVFSFESDNLHPEREEKSCWYRILKQVLHEQSPSCFIGPLTGFQVAVLVLITDHEKRDDEIKQNFVRTILHQAQKQLKGCELYAGIGMNVSNVHHFSTSYKEAVYALELVHSHPSAKYLVYNERLKQRRKDLIPFEIEKELVEAVKKGDIQKGLQMFESYFQSIQQTTDFQVKLVQKAIEDFFIVLTRSMKDLGFDGDIQVGLGQFETTMQMKEVAKSQLIKITEQLGEWRANGMRALLLQAKEYIDHNYQKSISLEEVAEEIGISSYYLSKLFKDRFQVTFMEYLKNARIQKAVELLLDGNKPLKEIALNVGYKDPNYFSTAFKKEIGMSPREYRHKYQQ</sequence>
<dbReference type="PRINTS" id="PR00032">
    <property type="entry name" value="HTHARAC"/>
</dbReference>
<dbReference type="Proteomes" id="UP000018890">
    <property type="component" value="Unassembled WGS sequence"/>
</dbReference>
<dbReference type="GO" id="GO:0003700">
    <property type="term" value="F:DNA-binding transcription factor activity"/>
    <property type="evidence" value="ECO:0007669"/>
    <property type="project" value="InterPro"/>
</dbReference>
<evidence type="ECO:0008006" key="9">
    <source>
        <dbReference type="Google" id="ProtNLM"/>
    </source>
</evidence>
<dbReference type="InterPro" id="IPR018062">
    <property type="entry name" value="HTH_AraC-typ_CS"/>
</dbReference>
<dbReference type="PROSITE" id="PS01124">
    <property type="entry name" value="HTH_ARAC_FAMILY_2"/>
    <property type="match status" value="1"/>
</dbReference>
<dbReference type="Gene3D" id="1.10.10.60">
    <property type="entry name" value="Homeodomain-like"/>
    <property type="match status" value="2"/>
</dbReference>
<keyword evidence="1" id="KW-0805">Transcription regulation</keyword>
<evidence type="ECO:0000259" key="5">
    <source>
        <dbReference type="PROSITE" id="PS01124"/>
    </source>
</evidence>
<dbReference type="SMART" id="SM00448">
    <property type="entry name" value="REC"/>
    <property type="match status" value="1"/>
</dbReference>
<evidence type="ECO:0000256" key="2">
    <source>
        <dbReference type="ARBA" id="ARBA00023125"/>
    </source>
</evidence>
<evidence type="ECO:0000256" key="1">
    <source>
        <dbReference type="ARBA" id="ARBA00023015"/>
    </source>
</evidence>
<dbReference type="Pfam" id="PF00072">
    <property type="entry name" value="Response_reg"/>
    <property type="match status" value="1"/>
</dbReference>
<gene>
    <name evidence="7" type="ORF">JCM9140_2692</name>
</gene>
<dbReference type="GO" id="GO:0000160">
    <property type="term" value="P:phosphorelay signal transduction system"/>
    <property type="evidence" value="ECO:0007669"/>
    <property type="project" value="InterPro"/>
</dbReference>
<name>W4Q4H0_9BACI</name>
<dbReference type="AlphaFoldDB" id="W4Q4H0"/>
<dbReference type="STRING" id="1236970.JCM9140_2692"/>
<dbReference type="OrthoDB" id="9794370at2"/>
<dbReference type="CDD" id="cd17536">
    <property type="entry name" value="REC_YesN-like"/>
    <property type="match status" value="1"/>
</dbReference>
<reference evidence="7" key="1">
    <citation type="journal article" date="2014" name="Genome Announc.">
        <title>Draft Genome Sequences of Three Alkaliphilic Bacillus Strains, Bacillus wakoensis JCM 9140T, Bacillus akibai JCM 9157T, and Bacillus hemicellulosilyticus JCM 9152T.</title>
        <authorList>
            <person name="Yuki M."/>
            <person name="Oshima K."/>
            <person name="Suda W."/>
            <person name="Oshida Y."/>
            <person name="Kitamura K."/>
            <person name="Iida T."/>
            <person name="Hattori M."/>
            <person name="Ohkuma M."/>
        </authorList>
    </citation>
    <scope>NUCLEOTIDE SEQUENCE [LARGE SCALE GENOMIC DNA]</scope>
    <source>
        <strain evidence="7">JCM 9140</strain>
    </source>
</reference>
<dbReference type="PROSITE" id="PS00041">
    <property type="entry name" value="HTH_ARAC_FAMILY_1"/>
    <property type="match status" value="1"/>
</dbReference>
<dbReference type="InterPro" id="IPR041522">
    <property type="entry name" value="CdaR_GGDEF"/>
</dbReference>
<comment type="caution">
    <text evidence="7">The sequence shown here is derived from an EMBL/GenBank/DDBJ whole genome shotgun (WGS) entry which is preliminary data.</text>
</comment>
<evidence type="ECO:0000313" key="8">
    <source>
        <dbReference type="Proteomes" id="UP000018890"/>
    </source>
</evidence>
<dbReference type="PANTHER" id="PTHR43280">
    <property type="entry name" value="ARAC-FAMILY TRANSCRIPTIONAL REGULATOR"/>
    <property type="match status" value="1"/>
</dbReference>
<dbReference type="PANTHER" id="PTHR43280:SF28">
    <property type="entry name" value="HTH-TYPE TRANSCRIPTIONAL ACTIVATOR RHAS"/>
    <property type="match status" value="1"/>
</dbReference>
<keyword evidence="2" id="KW-0238">DNA-binding</keyword>
<accession>W4Q4H0</accession>
<dbReference type="EMBL" id="BAUT01000028">
    <property type="protein sequence ID" value="GAE26608.1"/>
    <property type="molecule type" value="Genomic_DNA"/>
</dbReference>
<dbReference type="RefSeq" id="WP_034746548.1">
    <property type="nucleotide sequence ID" value="NZ_BAUT01000028.1"/>
</dbReference>
<dbReference type="SMART" id="SM00342">
    <property type="entry name" value="HTH_ARAC"/>
    <property type="match status" value="1"/>
</dbReference>
<keyword evidence="8" id="KW-1185">Reference proteome</keyword>
<dbReference type="Gene3D" id="3.40.50.2300">
    <property type="match status" value="1"/>
</dbReference>
<dbReference type="SUPFAM" id="SSF46689">
    <property type="entry name" value="Homeodomain-like"/>
    <property type="match status" value="2"/>
</dbReference>
<evidence type="ECO:0000313" key="7">
    <source>
        <dbReference type="EMBL" id="GAE26608.1"/>
    </source>
</evidence>
<dbReference type="GO" id="GO:0043565">
    <property type="term" value="F:sequence-specific DNA binding"/>
    <property type="evidence" value="ECO:0007669"/>
    <property type="project" value="InterPro"/>
</dbReference>
<keyword evidence="3" id="KW-0804">Transcription</keyword>
<dbReference type="InterPro" id="IPR001789">
    <property type="entry name" value="Sig_transdc_resp-reg_receiver"/>
</dbReference>
<dbReference type="Pfam" id="PF17853">
    <property type="entry name" value="GGDEF_2"/>
    <property type="match status" value="1"/>
</dbReference>
<dbReference type="InterPro" id="IPR009057">
    <property type="entry name" value="Homeodomain-like_sf"/>
</dbReference>